<dbReference type="PANTHER" id="PTHR30408">
    <property type="entry name" value="TYPE-1 RESTRICTION ENZYME ECOKI SPECIFICITY PROTEIN"/>
    <property type="match status" value="1"/>
</dbReference>
<keyword evidence="5" id="KW-0540">Nuclease</keyword>
<gene>
    <name evidence="5" type="ORF">QEG99_03105</name>
</gene>
<dbReference type="InterPro" id="IPR044946">
    <property type="entry name" value="Restrct_endonuc_typeI_TRD_sf"/>
</dbReference>
<dbReference type="GO" id="GO:0016787">
    <property type="term" value="F:hydrolase activity"/>
    <property type="evidence" value="ECO:0007669"/>
    <property type="project" value="UniProtKB-KW"/>
</dbReference>
<evidence type="ECO:0000313" key="5">
    <source>
        <dbReference type="EMBL" id="WGI36430.1"/>
    </source>
</evidence>
<proteinExistence type="inferred from homology"/>
<dbReference type="Gene3D" id="3.90.220.20">
    <property type="entry name" value="DNA methylase specificity domains"/>
    <property type="match status" value="1"/>
</dbReference>
<keyword evidence="5" id="KW-0378">Hydrolase</keyword>
<evidence type="ECO:0000259" key="4">
    <source>
        <dbReference type="Pfam" id="PF01420"/>
    </source>
</evidence>
<sequence length="216" mass="25171">MLEKAEKLICKLLKNSSVIKNKDIYKIQIKSVKEICKCYDGVHQTPKYTDRGVPFVSVENIKNIYATNKFISLNDFNKYKIKPQKGDLFMTRIGDIGTCAVVENNDNLAYYVSLALLRPNQNIVLSKFLKYMIESEQGKKELNKRILHSAHPIIINLTEISKLKFLIPPITVQKHIVNILDKFYELINDLTKGLPQEIELRKKQYDYYCNKLLNFH</sequence>
<protein>
    <submittedName>
        <fullName evidence="5">Restriction endonuclease subunit S</fullName>
        <ecNumber evidence="5">3.1.21.-</ecNumber>
    </submittedName>
</protein>
<comment type="similarity">
    <text evidence="1">Belongs to the type-I restriction system S methylase family.</text>
</comment>
<evidence type="ECO:0000256" key="3">
    <source>
        <dbReference type="ARBA" id="ARBA00023125"/>
    </source>
</evidence>
<evidence type="ECO:0000256" key="2">
    <source>
        <dbReference type="ARBA" id="ARBA00022747"/>
    </source>
</evidence>
<dbReference type="RefSeq" id="WP_280101731.1">
    <property type="nucleotide sequence ID" value="NZ_CP122979.1"/>
</dbReference>
<keyword evidence="3" id="KW-0238">DNA-binding</keyword>
<keyword evidence="6" id="KW-1185">Reference proteome</keyword>
<reference evidence="5" key="1">
    <citation type="submission" date="2023-04" db="EMBL/GenBank/DDBJ databases">
        <title>Completed genome of Mycoplasma lagogenitalium type strain 12MS.</title>
        <authorList>
            <person name="Spergser J."/>
        </authorList>
    </citation>
    <scope>NUCLEOTIDE SEQUENCE</scope>
    <source>
        <strain evidence="5">12MS</strain>
    </source>
</reference>
<accession>A0ABY8LT60</accession>
<evidence type="ECO:0000313" key="6">
    <source>
        <dbReference type="Proteomes" id="UP001179842"/>
    </source>
</evidence>
<dbReference type="Proteomes" id="UP001179842">
    <property type="component" value="Chromosome"/>
</dbReference>
<dbReference type="InterPro" id="IPR052021">
    <property type="entry name" value="Type-I_RS_S_subunit"/>
</dbReference>
<organism evidence="5 6">
    <name type="scientific">Mesomycoplasma lagogenitalium</name>
    <dbReference type="NCBI Taxonomy" id="171286"/>
    <lineage>
        <taxon>Bacteria</taxon>
        <taxon>Bacillati</taxon>
        <taxon>Mycoplasmatota</taxon>
        <taxon>Mycoplasmoidales</taxon>
        <taxon>Metamycoplasmataceae</taxon>
        <taxon>Mesomycoplasma</taxon>
    </lineage>
</organism>
<dbReference type="EMBL" id="CP122979">
    <property type="protein sequence ID" value="WGI36430.1"/>
    <property type="molecule type" value="Genomic_DNA"/>
</dbReference>
<dbReference type="EC" id="3.1.21.-" evidence="5"/>
<keyword evidence="2" id="KW-0680">Restriction system</keyword>
<evidence type="ECO:0000256" key="1">
    <source>
        <dbReference type="ARBA" id="ARBA00010923"/>
    </source>
</evidence>
<dbReference type="InterPro" id="IPR000055">
    <property type="entry name" value="Restrct_endonuc_typeI_TRD"/>
</dbReference>
<name>A0ABY8LT60_9BACT</name>
<feature type="domain" description="Type I restriction modification DNA specificity" evidence="4">
    <location>
        <begin position="29"/>
        <end position="199"/>
    </location>
</feature>
<dbReference type="Pfam" id="PF01420">
    <property type="entry name" value="Methylase_S"/>
    <property type="match status" value="1"/>
</dbReference>
<keyword evidence="5" id="KW-0255">Endonuclease</keyword>
<dbReference type="SUPFAM" id="SSF116734">
    <property type="entry name" value="DNA methylase specificity domain"/>
    <property type="match status" value="1"/>
</dbReference>
<dbReference type="GO" id="GO:0004519">
    <property type="term" value="F:endonuclease activity"/>
    <property type="evidence" value="ECO:0007669"/>
    <property type="project" value="UniProtKB-KW"/>
</dbReference>
<dbReference type="PANTHER" id="PTHR30408:SF12">
    <property type="entry name" value="TYPE I RESTRICTION ENZYME MJAVIII SPECIFICITY SUBUNIT"/>
    <property type="match status" value="1"/>
</dbReference>